<dbReference type="GO" id="GO:0042302">
    <property type="term" value="F:structural constituent of cuticle"/>
    <property type="evidence" value="ECO:0007669"/>
    <property type="project" value="UniProtKB-UniRule"/>
</dbReference>
<keyword evidence="1 2" id="KW-0193">Cuticle</keyword>
<feature type="signal peptide" evidence="3">
    <location>
        <begin position="1"/>
        <end position="19"/>
    </location>
</feature>
<keyword evidence="5" id="KW-1185">Reference proteome</keyword>
<evidence type="ECO:0000313" key="4">
    <source>
        <dbReference type="EMBL" id="KAL1505349.1"/>
    </source>
</evidence>
<dbReference type="Proteomes" id="UP001566132">
    <property type="component" value="Unassembled WGS sequence"/>
</dbReference>
<sequence length="133" mass="14876">MNPLTVILIVFLTSTATLADYYGQGHENHHDQVPNYHFEYGVHDPHTHDIKSQYEHREHDHVHGAYSLKEPDGTQRIVEYIAGPHTGFQAVVRRIGHAQHPAYYGHHDHGDVGFNGGGNSFVGATHWGHGSGR</sequence>
<dbReference type="Pfam" id="PF00379">
    <property type="entry name" value="Chitin_bind_4"/>
    <property type="match status" value="1"/>
</dbReference>
<dbReference type="InterPro" id="IPR031311">
    <property type="entry name" value="CHIT_BIND_RR_consensus"/>
</dbReference>
<dbReference type="EMBL" id="JBDJPC010000004">
    <property type="protein sequence ID" value="KAL1505349.1"/>
    <property type="molecule type" value="Genomic_DNA"/>
</dbReference>
<evidence type="ECO:0000256" key="1">
    <source>
        <dbReference type="ARBA" id="ARBA00022460"/>
    </source>
</evidence>
<proteinExistence type="predicted"/>
<reference evidence="4 5" key="1">
    <citation type="submission" date="2024-05" db="EMBL/GenBank/DDBJ databases">
        <title>Genetic variation in Jamaican populations of the coffee berry borer (Hypothenemus hampei).</title>
        <authorList>
            <person name="Errbii M."/>
            <person name="Myrie A."/>
        </authorList>
    </citation>
    <scope>NUCLEOTIDE SEQUENCE [LARGE SCALE GENOMIC DNA]</scope>
    <source>
        <strain evidence="4">JA-Hopewell-2020-01-JO</strain>
        <tissue evidence="4">Whole body</tissue>
    </source>
</reference>
<dbReference type="PROSITE" id="PS51155">
    <property type="entry name" value="CHIT_BIND_RR_2"/>
    <property type="match status" value="1"/>
</dbReference>
<feature type="chain" id="PRO_5044806481" evidence="3">
    <location>
        <begin position="20"/>
        <end position="133"/>
    </location>
</feature>
<comment type="caution">
    <text evidence="4">The sequence shown here is derived from an EMBL/GenBank/DDBJ whole genome shotgun (WGS) entry which is preliminary data.</text>
</comment>
<dbReference type="PANTHER" id="PTHR12236">
    <property type="entry name" value="STRUCTURAL CONTITUENT OF CUTICLE"/>
    <property type="match status" value="1"/>
</dbReference>
<organism evidence="4 5">
    <name type="scientific">Hypothenemus hampei</name>
    <name type="common">Coffee berry borer</name>
    <dbReference type="NCBI Taxonomy" id="57062"/>
    <lineage>
        <taxon>Eukaryota</taxon>
        <taxon>Metazoa</taxon>
        <taxon>Ecdysozoa</taxon>
        <taxon>Arthropoda</taxon>
        <taxon>Hexapoda</taxon>
        <taxon>Insecta</taxon>
        <taxon>Pterygota</taxon>
        <taxon>Neoptera</taxon>
        <taxon>Endopterygota</taxon>
        <taxon>Coleoptera</taxon>
        <taxon>Polyphaga</taxon>
        <taxon>Cucujiformia</taxon>
        <taxon>Curculionidae</taxon>
        <taxon>Scolytinae</taxon>
        <taxon>Hypothenemus</taxon>
    </lineage>
</organism>
<dbReference type="PANTHER" id="PTHR12236:SF96">
    <property type="entry name" value="PUPAL CUTICLE PROTEIN EDG-84A-LIKE PROTEIN"/>
    <property type="match status" value="1"/>
</dbReference>
<dbReference type="PROSITE" id="PS00233">
    <property type="entry name" value="CHIT_BIND_RR_1"/>
    <property type="match status" value="1"/>
</dbReference>
<dbReference type="InterPro" id="IPR000618">
    <property type="entry name" value="Insect_cuticle"/>
</dbReference>
<name>A0ABD1F093_HYPHA</name>
<dbReference type="PRINTS" id="PR00947">
    <property type="entry name" value="CUTICLE"/>
</dbReference>
<accession>A0ABD1F093</accession>
<protein>
    <submittedName>
        <fullName evidence="4">Uncharacterized protein</fullName>
    </submittedName>
</protein>
<evidence type="ECO:0000256" key="2">
    <source>
        <dbReference type="PROSITE-ProRule" id="PRU00497"/>
    </source>
</evidence>
<evidence type="ECO:0000313" key="5">
    <source>
        <dbReference type="Proteomes" id="UP001566132"/>
    </source>
</evidence>
<keyword evidence="3" id="KW-0732">Signal</keyword>
<dbReference type="InterPro" id="IPR051217">
    <property type="entry name" value="Insect_Cuticle_Struc_Prot"/>
</dbReference>
<gene>
    <name evidence="4" type="ORF">ABEB36_004936</name>
</gene>
<evidence type="ECO:0000256" key="3">
    <source>
        <dbReference type="SAM" id="SignalP"/>
    </source>
</evidence>
<dbReference type="AlphaFoldDB" id="A0ABD1F093"/>